<feature type="domain" description="ACB" evidence="2">
    <location>
        <begin position="6"/>
        <end position="93"/>
    </location>
</feature>
<comment type="caution">
    <text evidence="3">The sequence shown here is derived from an EMBL/GenBank/DDBJ whole genome shotgun (WGS) entry which is preliminary data.</text>
</comment>
<dbReference type="PANTHER" id="PTHR23310:SF131">
    <property type="entry name" value="BINDING PROTEIN, PUTATIVE-RELATED"/>
    <property type="match status" value="1"/>
</dbReference>
<dbReference type="GO" id="GO:0006631">
    <property type="term" value="P:fatty acid metabolic process"/>
    <property type="evidence" value="ECO:0007669"/>
    <property type="project" value="TreeGrafter"/>
</dbReference>
<dbReference type="VEuPathDB" id="TriTrypDB:TCDM_14198"/>
<protein>
    <submittedName>
        <fullName evidence="3">Putative acyl-CoA binding protein</fullName>
    </submittedName>
</protein>
<dbReference type="Gene3D" id="1.20.80.10">
    <property type="match status" value="1"/>
</dbReference>
<dbReference type="AlphaFoldDB" id="A0A2V2WQS3"/>
<dbReference type="PROSITE" id="PS51228">
    <property type="entry name" value="ACB_2"/>
    <property type="match status" value="1"/>
</dbReference>
<dbReference type="EMBL" id="PRFC01000063">
    <property type="protein sequence ID" value="PWV10976.1"/>
    <property type="molecule type" value="Genomic_DNA"/>
</dbReference>
<reference evidence="3 4" key="1">
    <citation type="journal article" date="2018" name="Microb. Genom.">
        <title>Expanding an expanded genome: long-read sequencing of Trypanosoma cruzi.</title>
        <authorList>
            <person name="Berna L."/>
            <person name="Rodriguez M."/>
            <person name="Chiribao M.L."/>
            <person name="Parodi-Talice A."/>
            <person name="Pita S."/>
            <person name="Rijo G."/>
            <person name="Alvarez-Valin F."/>
            <person name="Robello C."/>
        </authorList>
    </citation>
    <scope>NUCLEOTIDE SEQUENCE [LARGE SCALE GENOMIC DNA]</scope>
    <source>
        <strain evidence="3 4">TCC</strain>
    </source>
</reference>
<dbReference type="VEuPathDB" id="TriTrypDB:TcCLB.510877.55"/>
<proteinExistence type="predicted"/>
<dbReference type="VEuPathDB" id="TriTrypDB:BCY84_20682"/>
<dbReference type="SUPFAM" id="SSF47027">
    <property type="entry name" value="Acyl-CoA binding protein"/>
    <property type="match status" value="1"/>
</dbReference>
<dbReference type="InterPro" id="IPR000582">
    <property type="entry name" value="Acyl-CoA-binding_protein"/>
</dbReference>
<name>A0A2V2WQS3_TRYCR</name>
<evidence type="ECO:0000313" key="3">
    <source>
        <dbReference type="EMBL" id="PWV10976.1"/>
    </source>
</evidence>
<sequence>MPSDSLEEKFQRLAGIVGKKATRPHMSLSKKLELYGLWNQVMHGPNKRPQPSRMNPVAYAKWKAYKNYEHLSKEEAMKKFNEIAEKAIASSKL</sequence>
<dbReference type="Proteomes" id="UP000246078">
    <property type="component" value="Unassembled WGS sequence"/>
</dbReference>
<organism evidence="3 4">
    <name type="scientific">Trypanosoma cruzi</name>
    <dbReference type="NCBI Taxonomy" id="5693"/>
    <lineage>
        <taxon>Eukaryota</taxon>
        <taxon>Discoba</taxon>
        <taxon>Euglenozoa</taxon>
        <taxon>Kinetoplastea</taxon>
        <taxon>Metakinetoplastina</taxon>
        <taxon>Trypanosomatida</taxon>
        <taxon>Trypanosomatidae</taxon>
        <taxon>Trypanosoma</taxon>
        <taxon>Schizotrypanum</taxon>
    </lineage>
</organism>
<dbReference type="GO" id="GO:0000062">
    <property type="term" value="F:fatty-acyl-CoA binding"/>
    <property type="evidence" value="ECO:0007669"/>
    <property type="project" value="InterPro"/>
</dbReference>
<evidence type="ECO:0000256" key="1">
    <source>
        <dbReference type="ARBA" id="ARBA00023121"/>
    </source>
</evidence>
<dbReference type="PANTHER" id="PTHR23310">
    <property type="entry name" value="ACYL-COA-BINDING PROTEIN, ACBP"/>
    <property type="match status" value="1"/>
</dbReference>
<dbReference type="VEuPathDB" id="TriTrypDB:C4B63_7g1820c"/>
<dbReference type="Pfam" id="PF00887">
    <property type="entry name" value="ACBP"/>
    <property type="match status" value="1"/>
</dbReference>
<keyword evidence="1" id="KW-0446">Lipid-binding</keyword>
<gene>
    <name evidence="3" type="ORF">C3747_63g50c</name>
</gene>
<dbReference type="InterPro" id="IPR035984">
    <property type="entry name" value="Acyl-CoA-binding_sf"/>
</dbReference>
<dbReference type="VEuPathDB" id="TriTrypDB:C3747_63g50c"/>
<dbReference type="PRINTS" id="PR00689">
    <property type="entry name" value="ACOABINDINGP"/>
</dbReference>
<evidence type="ECO:0000259" key="2">
    <source>
        <dbReference type="PROSITE" id="PS51228"/>
    </source>
</evidence>
<dbReference type="VEuPathDB" id="TriTrypDB:TcG_07605"/>
<evidence type="ECO:0000313" key="4">
    <source>
        <dbReference type="Proteomes" id="UP000246078"/>
    </source>
</evidence>
<dbReference type="VEuPathDB" id="TriTrypDB:TcBrA4_0124000"/>
<accession>A0A2V2WQS3</accession>
<dbReference type="InterPro" id="IPR014352">
    <property type="entry name" value="FERM/acyl-CoA-bd_prot_sf"/>
</dbReference>